<protein>
    <submittedName>
        <fullName evidence="1">Uncharacterized protein</fullName>
    </submittedName>
</protein>
<comment type="caution">
    <text evidence="1">The sequence shown here is derived from an EMBL/GenBank/DDBJ whole genome shotgun (WGS) entry which is preliminary data.</text>
</comment>
<gene>
    <name evidence="1" type="ORF">VP01_926g3</name>
</gene>
<dbReference type="Proteomes" id="UP000037035">
    <property type="component" value="Unassembled WGS sequence"/>
</dbReference>
<sequence length="101" mass="11346">MGFNHSPRVPDKRVPIQSSPWTHLRQVRNSRAFTAMGVNVRTFQTLLILFEIAWISSTIPRSDVNPNGIQQPATDFLNHSNGASKFCRFLGLQLSVNTTAH</sequence>
<dbReference type="VEuPathDB" id="FungiDB:VP01_926g3"/>
<keyword evidence="2" id="KW-1185">Reference proteome</keyword>
<name>A0A0L6U760_9BASI</name>
<dbReference type="EMBL" id="LAVV01014904">
    <property type="protein sequence ID" value="KNZ44334.1"/>
    <property type="molecule type" value="Genomic_DNA"/>
</dbReference>
<reference evidence="1 2" key="1">
    <citation type="submission" date="2015-08" db="EMBL/GenBank/DDBJ databases">
        <title>Next Generation Sequencing and Analysis of the Genome of Puccinia sorghi L Schw, the Causal Agent of Maize Common Rust.</title>
        <authorList>
            <person name="Rochi L."/>
            <person name="Burguener G."/>
            <person name="Darino M."/>
            <person name="Turjanski A."/>
            <person name="Kreff E."/>
            <person name="Dieguez M.J."/>
            <person name="Sacco F."/>
        </authorList>
    </citation>
    <scope>NUCLEOTIDE SEQUENCE [LARGE SCALE GENOMIC DNA]</scope>
    <source>
        <strain evidence="1 2">RO10H11247</strain>
    </source>
</reference>
<dbReference type="OrthoDB" id="78198at2759"/>
<dbReference type="AlphaFoldDB" id="A0A0L6U760"/>
<evidence type="ECO:0000313" key="1">
    <source>
        <dbReference type="EMBL" id="KNZ44334.1"/>
    </source>
</evidence>
<proteinExistence type="predicted"/>
<accession>A0A0L6U760</accession>
<organism evidence="1 2">
    <name type="scientific">Puccinia sorghi</name>
    <dbReference type="NCBI Taxonomy" id="27349"/>
    <lineage>
        <taxon>Eukaryota</taxon>
        <taxon>Fungi</taxon>
        <taxon>Dikarya</taxon>
        <taxon>Basidiomycota</taxon>
        <taxon>Pucciniomycotina</taxon>
        <taxon>Pucciniomycetes</taxon>
        <taxon>Pucciniales</taxon>
        <taxon>Pucciniaceae</taxon>
        <taxon>Puccinia</taxon>
    </lineage>
</organism>
<evidence type="ECO:0000313" key="2">
    <source>
        <dbReference type="Proteomes" id="UP000037035"/>
    </source>
</evidence>